<protein>
    <submittedName>
        <fullName evidence="6">Uncharacterized protein</fullName>
    </submittedName>
</protein>
<accession>A0A8J1XII4</accession>
<organism evidence="6 7">
    <name type="scientific">Owenia fusiformis</name>
    <name type="common">Polychaete worm</name>
    <dbReference type="NCBI Taxonomy" id="6347"/>
    <lineage>
        <taxon>Eukaryota</taxon>
        <taxon>Metazoa</taxon>
        <taxon>Spiralia</taxon>
        <taxon>Lophotrochozoa</taxon>
        <taxon>Annelida</taxon>
        <taxon>Polychaeta</taxon>
        <taxon>Sedentaria</taxon>
        <taxon>Canalipalpata</taxon>
        <taxon>Sabellida</taxon>
        <taxon>Oweniida</taxon>
        <taxon>Oweniidae</taxon>
        <taxon>Owenia</taxon>
    </lineage>
</organism>
<name>A0A8J1XII4_OWEFU</name>
<dbReference type="AlphaFoldDB" id="A0A8J1XII4"/>
<evidence type="ECO:0000313" key="7">
    <source>
        <dbReference type="Proteomes" id="UP000749559"/>
    </source>
</evidence>
<dbReference type="FunFam" id="3.40.50.1820:FF:000021">
    <property type="entry name" value="Lipase"/>
    <property type="match status" value="1"/>
</dbReference>
<dbReference type="GO" id="GO:0016787">
    <property type="term" value="F:hydrolase activity"/>
    <property type="evidence" value="ECO:0007669"/>
    <property type="project" value="UniProtKB-KW"/>
</dbReference>
<evidence type="ECO:0000256" key="2">
    <source>
        <dbReference type="ARBA" id="ARBA00022801"/>
    </source>
</evidence>
<evidence type="ECO:0000256" key="1">
    <source>
        <dbReference type="ARBA" id="ARBA00022729"/>
    </source>
</evidence>
<dbReference type="Pfam" id="PF00561">
    <property type="entry name" value="Abhydrolase_1"/>
    <property type="match status" value="1"/>
</dbReference>
<dbReference type="Proteomes" id="UP000749559">
    <property type="component" value="Unassembled WGS sequence"/>
</dbReference>
<keyword evidence="3" id="KW-0442">Lipid degradation</keyword>
<keyword evidence="7" id="KW-1185">Reference proteome</keyword>
<keyword evidence="2" id="KW-0378">Hydrolase</keyword>
<dbReference type="EMBL" id="CAIIXF020000011">
    <property type="protein sequence ID" value="CAH1800123.1"/>
    <property type="molecule type" value="Genomic_DNA"/>
</dbReference>
<keyword evidence="1" id="KW-0732">Signal</keyword>
<dbReference type="SUPFAM" id="SSF53474">
    <property type="entry name" value="alpha/beta-Hydrolases"/>
    <property type="match status" value="1"/>
</dbReference>
<dbReference type="InterPro" id="IPR000073">
    <property type="entry name" value="AB_hydrolase_1"/>
</dbReference>
<dbReference type="OrthoDB" id="9974421at2759"/>
<evidence type="ECO:0000256" key="3">
    <source>
        <dbReference type="ARBA" id="ARBA00022963"/>
    </source>
</evidence>
<keyword evidence="5" id="KW-0325">Glycoprotein</keyword>
<dbReference type="Gene3D" id="3.40.50.1820">
    <property type="entry name" value="alpha/beta hydrolase"/>
    <property type="match status" value="1"/>
</dbReference>
<keyword evidence="4" id="KW-0443">Lipid metabolism</keyword>
<dbReference type="GO" id="GO:0016042">
    <property type="term" value="P:lipid catabolic process"/>
    <property type="evidence" value="ECO:0007669"/>
    <property type="project" value="UniProtKB-KW"/>
</dbReference>
<proteinExistence type="predicted"/>
<evidence type="ECO:0000313" key="6">
    <source>
        <dbReference type="EMBL" id="CAH1800123.1"/>
    </source>
</evidence>
<evidence type="ECO:0000256" key="5">
    <source>
        <dbReference type="ARBA" id="ARBA00023180"/>
    </source>
</evidence>
<gene>
    <name evidence="6" type="ORF">OFUS_LOCUS24052</name>
</gene>
<comment type="caution">
    <text evidence="6">The sequence shown here is derived from an EMBL/GenBank/DDBJ whole genome shotgun (WGS) entry which is preliminary data.</text>
</comment>
<evidence type="ECO:0000256" key="4">
    <source>
        <dbReference type="ARBA" id="ARBA00023098"/>
    </source>
</evidence>
<sequence length="547" mass="62914">MGKNCLQLCILIAILNVGIFPSSVYTFQNVGKLFDDIWDKKDDTIKNIANGIKKTMKSVDKIKEFNQIQKDVMESIDDVKDAFKIDAIAKKIQNNKNDGEAFKHGKKGLKSTIKKTHEFLEEMVNEVDLQEIWKQFNYAGQAIFGTNTNAESNDALDPEVHMNASELILSKGYPCEEYTVQTDDGFLLGVQRIPHGRKTRDQYSRSEEEMSQHHSRPVVLLQHGLLCSSTNWIANLANESLGFLLADAGYDVWLGNSRGNTYSRKHVKYTPDQAEFWAWSWDQMGELDLPATIDFILDHTGQKQLHYVGHSQGTMIAFAQFSSNQTTAQKVKSFTALAPVAYLSNMKSVLRYFSYIYPEIKELFYLLGVKDFLPSNELMHFLASKVCTRETEIFCSSFLFIICGFDSQQLNMTRLPVYLSHTPAGTSVQNMVHYAQMVRSGLFQKYDYMSVKENQKHYHQDSPPVYDASKLNVPTYIWYSNNDWLADPQDVQILLDDIHQTVRYVRELEKWNHLDFIWGMDAPQEVYYDIIKFLDNEEGMSYINGPF</sequence>
<reference evidence="6" key="1">
    <citation type="submission" date="2022-03" db="EMBL/GenBank/DDBJ databases">
        <authorList>
            <person name="Martin C."/>
        </authorList>
    </citation>
    <scope>NUCLEOTIDE SEQUENCE</scope>
</reference>
<dbReference type="PANTHER" id="PTHR11005">
    <property type="entry name" value="LYSOSOMAL ACID LIPASE-RELATED"/>
    <property type="match status" value="1"/>
</dbReference>
<dbReference type="InterPro" id="IPR029058">
    <property type="entry name" value="AB_hydrolase_fold"/>
</dbReference>